<dbReference type="AlphaFoldDB" id="A0A1P8JTZ2"/>
<dbReference type="Proteomes" id="UP000186609">
    <property type="component" value="Chromosome"/>
</dbReference>
<gene>
    <name evidence="1" type="ORF">RD110_08080</name>
</gene>
<name>A0A1P8JTZ2_9BURK</name>
<organism evidence="1 2">
    <name type="scientific">Rhodoferax koreensis</name>
    <dbReference type="NCBI Taxonomy" id="1842727"/>
    <lineage>
        <taxon>Bacteria</taxon>
        <taxon>Pseudomonadati</taxon>
        <taxon>Pseudomonadota</taxon>
        <taxon>Betaproteobacteria</taxon>
        <taxon>Burkholderiales</taxon>
        <taxon>Comamonadaceae</taxon>
        <taxon>Rhodoferax</taxon>
    </lineage>
</organism>
<reference evidence="1 2" key="1">
    <citation type="submission" date="2017-01" db="EMBL/GenBank/DDBJ databases">
        <authorList>
            <person name="Mah S.A."/>
            <person name="Swanson W.J."/>
            <person name="Moy G.W."/>
            <person name="Vacquier V.D."/>
        </authorList>
    </citation>
    <scope>NUCLEOTIDE SEQUENCE [LARGE SCALE GENOMIC DNA]</scope>
    <source>
        <strain evidence="1 2">DCY110</strain>
    </source>
</reference>
<keyword evidence="2" id="KW-1185">Reference proteome</keyword>
<dbReference type="KEGG" id="rhy:RD110_08080"/>
<dbReference type="STRING" id="1842727.RD110_08080"/>
<sequence>MTAFDFNKCYLDQAEMAVFDAIDGGAASKFGRQVRAVELSNAEYDRRYRRMAQSRNMKAPPSHLRIFPGYLVVRRLDCPDQYETWMPEGAFNECYRPS</sequence>
<proteinExistence type="predicted"/>
<evidence type="ECO:0000313" key="1">
    <source>
        <dbReference type="EMBL" id="APW37161.1"/>
    </source>
</evidence>
<accession>A0A1P8JTZ2</accession>
<dbReference type="EMBL" id="CP019236">
    <property type="protein sequence ID" value="APW37161.1"/>
    <property type="molecule type" value="Genomic_DNA"/>
</dbReference>
<evidence type="ECO:0000313" key="2">
    <source>
        <dbReference type="Proteomes" id="UP000186609"/>
    </source>
</evidence>
<protein>
    <submittedName>
        <fullName evidence="1">Uncharacterized protein</fullName>
    </submittedName>
</protein>